<dbReference type="SUPFAM" id="SSF49599">
    <property type="entry name" value="TRAF domain-like"/>
    <property type="match status" value="1"/>
</dbReference>
<evidence type="ECO:0000313" key="6">
    <source>
        <dbReference type="EMBL" id="CAF1387989.1"/>
    </source>
</evidence>
<dbReference type="EMBL" id="CAJOBA010046970">
    <property type="protein sequence ID" value="CAF4195804.1"/>
    <property type="molecule type" value="Genomic_DNA"/>
</dbReference>
<keyword evidence="1" id="KW-1017">Isopeptide bond</keyword>
<evidence type="ECO:0000256" key="3">
    <source>
        <dbReference type="ARBA" id="ARBA00022843"/>
    </source>
</evidence>
<dbReference type="Proteomes" id="UP000677228">
    <property type="component" value="Unassembled WGS sequence"/>
</dbReference>
<dbReference type="GO" id="GO:0007165">
    <property type="term" value="P:signal transduction"/>
    <property type="evidence" value="ECO:0007669"/>
    <property type="project" value="InterPro"/>
</dbReference>
<feature type="domain" description="MATH" evidence="5">
    <location>
        <begin position="192"/>
        <end position="339"/>
    </location>
</feature>
<dbReference type="GO" id="GO:0042981">
    <property type="term" value="P:regulation of apoptotic process"/>
    <property type="evidence" value="ECO:0007669"/>
    <property type="project" value="InterPro"/>
</dbReference>
<keyword evidence="2" id="KW-0053">Apoptosis</keyword>
<evidence type="ECO:0000256" key="4">
    <source>
        <dbReference type="ARBA" id="ARBA00023054"/>
    </source>
</evidence>
<dbReference type="FunFam" id="2.60.210.10:FF:000001">
    <property type="entry name" value="TNF receptor-associated factor"/>
    <property type="match status" value="1"/>
</dbReference>
<dbReference type="Proteomes" id="UP000682733">
    <property type="component" value="Unassembled WGS sequence"/>
</dbReference>
<sequence>LMNDRGFKRELDKIQVVCIDRQNNCEWFGILKDYQEHYDKCHSDHLCMYCHETFLSKSDLDKHINDTCPKAVVSCSLTQYGCPEHSREEPASNHAIIPLSDCYSQLQTCSETVMILSQGIQTLSHDATRLSTEALTQQSLMQLALSEVNQLKISIAEKESNSNAIASNQEALLQELSSLKEKVANIEFVSTDGTLTWKITNVSDKMTNAQSERPSSIYSPPFYSSPAGYKMKVRLYLYGDGNARRTHISLFFVIVRGEYDQILKWPFNHTVTFCLLDQSGQNRHAIDSFRPDTKSNSFLRPQSEMNIASGIPKFFPLPMIQQDNNNYVRDDTMFIKVIVDFADLSKMILPYMLSLNPGLPHHVQQYIIQQEIQRRQNLAQTPVSPLPNLEAV</sequence>
<dbReference type="InterPro" id="IPR012227">
    <property type="entry name" value="TNF_rcpt-assoc_TRAF_met"/>
</dbReference>
<feature type="non-terminal residue" evidence="6">
    <location>
        <position position="1"/>
    </location>
</feature>
<dbReference type="PIRSF" id="PIRSF015614">
    <property type="entry name" value="TRAF"/>
    <property type="match status" value="1"/>
</dbReference>
<dbReference type="PROSITE" id="PS50144">
    <property type="entry name" value="MATH"/>
    <property type="match status" value="1"/>
</dbReference>
<evidence type="ECO:0000256" key="2">
    <source>
        <dbReference type="ARBA" id="ARBA00022703"/>
    </source>
</evidence>
<proteinExistence type="predicted"/>
<evidence type="ECO:0000313" key="8">
    <source>
        <dbReference type="Proteomes" id="UP000677228"/>
    </source>
</evidence>
<dbReference type="GO" id="GO:0009898">
    <property type="term" value="C:cytoplasmic side of plasma membrane"/>
    <property type="evidence" value="ECO:0007669"/>
    <property type="project" value="TreeGrafter"/>
</dbReference>
<dbReference type="GO" id="GO:0005164">
    <property type="term" value="F:tumor necrosis factor receptor binding"/>
    <property type="evidence" value="ECO:0007669"/>
    <property type="project" value="TreeGrafter"/>
</dbReference>
<dbReference type="PANTHER" id="PTHR10131">
    <property type="entry name" value="TNF RECEPTOR ASSOCIATED FACTOR"/>
    <property type="match status" value="1"/>
</dbReference>
<dbReference type="Gene3D" id="2.60.210.10">
    <property type="entry name" value="Apoptosis, Tumor Necrosis Factor Receptor Associated Protein 2, Chain A"/>
    <property type="match status" value="1"/>
</dbReference>
<dbReference type="InterPro" id="IPR049342">
    <property type="entry name" value="TRAF1-6_MATH_dom"/>
</dbReference>
<evidence type="ECO:0000259" key="5">
    <source>
        <dbReference type="PROSITE" id="PS50144"/>
    </source>
</evidence>
<dbReference type="InterPro" id="IPR008974">
    <property type="entry name" value="TRAF-like"/>
</dbReference>
<name>A0A8S2F8D1_9BILA</name>
<dbReference type="GO" id="GO:0006915">
    <property type="term" value="P:apoptotic process"/>
    <property type="evidence" value="ECO:0007669"/>
    <property type="project" value="UniProtKB-KW"/>
</dbReference>
<gene>
    <name evidence="6" type="ORF">OVA965_LOCUS32430</name>
    <name evidence="7" type="ORF">TMI583_LOCUS33288</name>
</gene>
<keyword evidence="4" id="KW-0175">Coiled coil</keyword>
<dbReference type="GO" id="GO:0008270">
    <property type="term" value="F:zinc ion binding"/>
    <property type="evidence" value="ECO:0007669"/>
    <property type="project" value="InterPro"/>
</dbReference>
<dbReference type="PANTHER" id="PTHR10131:SF138">
    <property type="entry name" value="RE66324P"/>
    <property type="match status" value="1"/>
</dbReference>
<accession>A0A8S2F8D1</accession>
<dbReference type="InterPro" id="IPR002083">
    <property type="entry name" value="MATH/TRAF_dom"/>
</dbReference>
<organism evidence="6 8">
    <name type="scientific">Didymodactylos carnosus</name>
    <dbReference type="NCBI Taxonomy" id="1234261"/>
    <lineage>
        <taxon>Eukaryota</taxon>
        <taxon>Metazoa</taxon>
        <taxon>Spiralia</taxon>
        <taxon>Gnathifera</taxon>
        <taxon>Rotifera</taxon>
        <taxon>Eurotatoria</taxon>
        <taxon>Bdelloidea</taxon>
        <taxon>Philodinida</taxon>
        <taxon>Philodinidae</taxon>
        <taxon>Didymodactylos</taxon>
    </lineage>
</organism>
<reference evidence="6" key="1">
    <citation type="submission" date="2021-02" db="EMBL/GenBank/DDBJ databases">
        <authorList>
            <person name="Nowell W R."/>
        </authorList>
    </citation>
    <scope>NUCLEOTIDE SEQUENCE</scope>
</reference>
<dbReference type="Pfam" id="PF21355">
    <property type="entry name" value="TRAF-mep_MATH"/>
    <property type="match status" value="1"/>
</dbReference>
<comment type="caution">
    <text evidence="6">The sequence shown here is derived from an EMBL/GenBank/DDBJ whole genome shotgun (WGS) entry which is preliminary data.</text>
</comment>
<dbReference type="GO" id="GO:0043122">
    <property type="term" value="P:regulation of canonical NF-kappaB signal transduction"/>
    <property type="evidence" value="ECO:0007669"/>
    <property type="project" value="TreeGrafter"/>
</dbReference>
<evidence type="ECO:0000313" key="7">
    <source>
        <dbReference type="EMBL" id="CAF4195804.1"/>
    </source>
</evidence>
<dbReference type="EMBL" id="CAJNOK010025270">
    <property type="protein sequence ID" value="CAF1387989.1"/>
    <property type="molecule type" value="Genomic_DNA"/>
</dbReference>
<keyword evidence="3" id="KW-0832">Ubl conjugation</keyword>
<evidence type="ECO:0000256" key="1">
    <source>
        <dbReference type="ARBA" id="ARBA00022499"/>
    </source>
</evidence>
<protein>
    <recommendedName>
        <fullName evidence="5">MATH domain-containing protein</fullName>
    </recommendedName>
</protein>
<dbReference type="CDD" id="cd00270">
    <property type="entry name" value="MATH_TRAF_C"/>
    <property type="match status" value="1"/>
</dbReference>
<dbReference type="AlphaFoldDB" id="A0A8S2F8D1"/>
<dbReference type="SMART" id="SM00061">
    <property type="entry name" value="MATH"/>
    <property type="match status" value="1"/>
</dbReference>